<sequence>MVPARARSLIAPAYALVLSLAVSAPLLAPGYLLLRDAVSTPRSYLSDAALGLAEAAPRALPQDFAVALASTVIDGGVVVKLLLVVGLWLAGWGAARLAAVVLPSAGGAGNSTGAGLAGQCVAATLAIWNPYVAERLLQGHWSLIVGYGCLPWVATAMLRLREPEPGWTGVGAIVFWIALAGLTPTGLMLAASVALVCVFAPGAGWPRWRCAAIALGTALIAALPWLAAAVVARSLAPSQAEGVAAFAARAEPGLGTFGTLASLGGIWNSEAVPASRTTLFVVIAAVVLLGIVALGLPVVIRNRTAVPLLCLAGLAVVVPALMATGPGLVAVEATVRALPGLGVLRDAQKWVALAVPGYALAGAAAVVTLRQGLWGLPRLPAAATSLICCAALIATLPDLAWGVGGKVAPVNYPAGWATAAAMINDDPRPVAVLPVDSMRRFKWAGDAPVLDPLPRWVRADVLSTGDLTIGGRTVPGEGERAREVQQLLVAGADRDQLADAGVGWVVVESGGTAETLALPVAYHDADLTVYRVGGDLSRASGRGVVLAAHLAWLALLLGGLAALIFRRTWVTRALFRQKRASSPHSGPEER</sequence>
<organism evidence="2 3">
    <name type="scientific">Mycolicibacterium gadium</name>
    <name type="common">Mycobacterium gadium</name>
    <dbReference type="NCBI Taxonomy" id="1794"/>
    <lineage>
        <taxon>Bacteria</taxon>
        <taxon>Bacillati</taxon>
        <taxon>Actinomycetota</taxon>
        <taxon>Actinomycetes</taxon>
        <taxon>Mycobacteriales</taxon>
        <taxon>Mycobacteriaceae</taxon>
        <taxon>Mycolicibacterium</taxon>
    </lineage>
</organism>
<reference evidence="2 3" key="1">
    <citation type="journal article" date="2019" name="Emerg. Microbes Infect.">
        <title>Comprehensive subspecies identification of 175 nontuberculous mycobacteria species based on 7547 genomic profiles.</title>
        <authorList>
            <person name="Matsumoto Y."/>
            <person name="Kinjo T."/>
            <person name="Motooka D."/>
            <person name="Nabeya D."/>
            <person name="Jung N."/>
            <person name="Uechi K."/>
            <person name="Horii T."/>
            <person name="Iida T."/>
            <person name="Fujita J."/>
            <person name="Nakamura S."/>
        </authorList>
    </citation>
    <scope>NUCLEOTIDE SEQUENCE [LARGE SCALE GENOMIC DNA]</scope>
    <source>
        <strain evidence="2 3">JCM 12688</strain>
    </source>
</reference>
<keyword evidence="1" id="KW-1133">Transmembrane helix</keyword>
<feature type="transmembrane region" description="Helical" evidence="1">
    <location>
        <begin position="108"/>
        <end position="128"/>
    </location>
</feature>
<feature type="transmembrane region" description="Helical" evidence="1">
    <location>
        <begin position="140"/>
        <end position="160"/>
    </location>
</feature>
<feature type="transmembrane region" description="Helical" evidence="1">
    <location>
        <begin position="544"/>
        <end position="565"/>
    </location>
</feature>
<evidence type="ECO:0000256" key="1">
    <source>
        <dbReference type="SAM" id="Phobius"/>
    </source>
</evidence>
<dbReference type="KEGG" id="mgad:MGAD_45600"/>
<dbReference type="RefSeq" id="WP_235690139.1">
    <property type="nucleotide sequence ID" value="NZ_AP022608.1"/>
</dbReference>
<feature type="transmembrane region" description="Helical" evidence="1">
    <location>
        <begin position="350"/>
        <end position="369"/>
    </location>
</feature>
<protein>
    <submittedName>
        <fullName evidence="2">Membrane protein</fullName>
    </submittedName>
</protein>
<feature type="transmembrane region" description="Helical" evidence="1">
    <location>
        <begin position="381"/>
        <end position="403"/>
    </location>
</feature>
<feature type="transmembrane region" description="Helical" evidence="1">
    <location>
        <begin position="306"/>
        <end position="330"/>
    </location>
</feature>
<dbReference type="EMBL" id="AP022608">
    <property type="protein sequence ID" value="BBZ20225.1"/>
    <property type="molecule type" value="Genomic_DNA"/>
</dbReference>
<feature type="transmembrane region" description="Helical" evidence="1">
    <location>
        <begin position="279"/>
        <end position="299"/>
    </location>
</feature>
<accession>A0A7I7WTY2</accession>
<feature type="transmembrane region" description="Helical" evidence="1">
    <location>
        <begin position="81"/>
        <end position="102"/>
    </location>
</feature>
<evidence type="ECO:0000313" key="2">
    <source>
        <dbReference type="EMBL" id="BBZ20225.1"/>
    </source>
</evidence>
<dbReference type="Proteomes" id="UP000466187">
    <property type="component" value="Chromosome"/>
</dbReference>
<gene>
    <name evidence="2" type="ORF">MGAD_45600</name>
</gene>
<proteinExistence type="predicted"/>
<dbReference type="AlphaFoldDB" id="A0A7I7WTY2"/>
<keyword evidence="1" id="KW-0812">Transmembrane</keyword>
<name>A0A7I7WTY2_MYCGU</name>
<keyword evidence="1" id="KW-0472">Membrane</keyword>
<feature type="transmembrane region" description="Helical" evidence="1">
    <location>
        <begin position="211"/>
        <end position="232"/>
    </location>
</feature>
<feature type="transmembrane region" description="Helical" evidence="1">
    <location>
        <begin position="172"/>
        <end position="199"/>
    </location>
</feature>
<feature type="transmembrane region" description="Helical" evidence="1">
    <location>
        <begin position="12"/>
        <end position="34"/>
    </location>
</feature>
<evidence type="ECO:0000313" key="3">
    <source>
        <dbReference type="Proteomes" id="UP000466187"/>
    </source>
</evidence>